<dbReference type="EMBL" id="CAMXCT020006556">
    <property type="protein sequence ID" value="CAL1169250.1"/>
    <property type="molecule type" value="Genomic_DNA"/>
</dbReference>
<proteinExistence type="predicted"/>
<feature type="region of interest" description="Disordered" evidence="1">
    <location>
        <begin position="301"/>
        <end position="330"/>
    </location>
</feature>
<dbReference type="OrthoDB" id="409593at2759"/>
<keyword evidence="4" id="KW-1185">Reference proteome</keyword>
<reference evidence="2" key="1">
    <citation type="submission" date="2022-10" db="EMBL/GenBank/DDBJ databases">
        <authorList>
            <person name="Chen Y."/>
            <person name="Dougan E. K."/>
            <person name="Chan C."/>
            <person name="Rhodes N."/>
            <person name="Thang M."/>
        </authorList>
    </citation>
    <scope>NUCLEOTIDE SEQUENCE</scope>
</reference>
<sequence length="779" mass="86030">MSLLDSEAAFKKRVIEIGDEVLFQTLDNSGLKTFSGLAFACGTPQSQPDDAAFGAFAAGVFGVPPTLGQLSQLRRLHFEACTIVFATLKSNVAGDLTDGIRKLPPAEKQARAKDQQTRLTGVTLSGEMEPSYALVDKCASMRETGSLLWIHPSQCTKREQEVQQTLKEKSQVLKIENMTLKMAADTETFEADHGTELKLMWCFQRRGLAFDQAALISWDKHESWVAAMFQAYSAEPPPSFAKVTMPQLLRADKELFTILAREVESIQPDGVGNRPLDEHITRLKTDPRVTMHLLPLPTKAHSVEASNASKPDAGKPKAKVRPGKRARTTTEVKMPDELKGGHSKTSDNKPICWAFNMKDGCSAKTYGNPDEGSHETTGQSAEPFPNLDKGTEWKDLLFVEIFAGTARLSRAFAKRDFRVSSVDHTTKRNLFAEDWSARDPFVLENLSLDRGKLLDRRSIFKSVNSEEATDASVGAWEGTINEIGKGWLVEDKNPDLDKLVVARRFGLVQKTKVRVIDDIKQCGVNGSTGLPEKYVLHSIDAIAATLVRALSVGLPAGETLCGTTFDLVAAYKQYAIHPEDRERVRICVKDVEQGVAKVYKISALPFVGKVRIGHTDSRRQELLAQIESHLDQNCLKPKDAERLRGRLQWYDTFLFGRIANYSMSVISKRATSCSLVGSLDPQLQRALQFLKEHVSISKPVELTKSAGKTYYIFTDGAVEPTADGSQVVASVGGILYNNNGEAEAFFSERVPQLILDMFLQHSSLASDRKEGADTLMWGG</sequence>
<feature type="region of interest" description="Disordered" evidence="1">
    <location>
        <begin position="366"/>
        <end position="386"/>
    </location>
</feature>
<evidence type="ECO:0000256" key="1">
    <source>
        <dbReference type="SAM" id="MobiDB-lite"/>
    </source>
</evidence>
<evidence type="ECO:0000313" key="2">
    <source>
        <dbReference type="EMBL" id="CAI4015875.1"/>
    </source>
</evidence>
<reference evidence="3" key="2">
    <citation type="submission" date="2024-04" db="EMBL/GenBank/DDBJ databases">
        <authorList>
            <person name="Chen Y."/>
            <person name="Shah S."/>
            <person name="Dougan E. K."/>
            <person name="Thang M."/>
            <person name="Chan C."/>
        </authorList>
    </citation>
    <scope>NUCLEOTIDE SEQUENCE [LARGE SCALE GENOMIC DNA]</scope>
</reference>
<dbReference type="EMBL" id="CAMXCT010006556">
    <property type="protein sequence ID" value="CAI4015875.1"/>
    <property type="molecule type" value="Genomic_DNA"/>
</dbReference>
<comment type="caution">
    <text evidence="2">The sequence shown here is derived from an EMBL/GenBank/DDBJ whole genome shotgun (WGS) entry which is preliminary data.</text>
</comment>
<gene>
    <name evidence="2" type="ORF">C1SCF055_LOCUS40676</name>
</gene>
<accession>A0A9P1DT71</accession>
<evidence type="ECO:0000313" key="4">
    <source>
        <dbReference type="Proteomes" id="UP001152797"/>
    </source>
</evidence>
<feature type="compositionally biased region" description="Basic residues" evidence="1">
    <location>
        <begin position="316"/>
        <end position="327"/>
    </location>
</feature>
<name>A0A9P1DT71_9DINO</name>
<protein>
    <submittedName>
        <fullName evidence="2">Uncharacterized protein</fullName>
    </submittedName>
</protein>
<evidence type="ECO:0000313" key="3">
    <source>
        <dbReference type="EMBL" id="CAL1169250.1"/>
    </source>
</evidence>
<organism evidence="2">
    <name type="scientific">Cladocopium goreaui</name>
    <dbReference type="NCBI Taxonomy" id="2562237"/>
    <lineage>
        <taxon>Eukaryota</taxon>
        <taxon>Sar</taxon>
        <taxon>Alveolata</taxon>
        <taxon>Dinophyceae</taxon>
        <taxon>Suessiales</taxon>
        <taxon>Symbiodiniaceae</taxon>
        <taxon>Cladocopium</taxon>
    </lineage>
</organism>
<dbReference type="EMBL" id="CAMXCT030006556">
    <property type="protein sequence ID" value="CAL4803187.1"/>
    <property type="molecule type" value="Genomic_DNA"/>
</dbReference>
<dbReference type="AlphaFoldDB" id="A0A9P1DT71"/>
<dbReference type="Proteomes" id="UP001152797">
    <property type="component" value="Unassembled WGS sequence"/>
</dbReference>